<organism evidence="4 5">
    <name type="scientific">Dactylosporangium cerinum</name>
    <dbReference type="NCBI Taxonomy" id="1434730"/>
    <lineage>
        <taxon>Bacteria</taxon>
        <taxon>Bacillati</taxon>
        <taxon>Actinomycetota</taxon>
        <taxon>Actinomycetes</taxon>
        <taxon>Micromonosporales</taxon>
        <taxon>Micromonosporaceae</taxon>
        <taxon>Dactylosporangium</taxon>
    </lineage>
</organism>
<keyword evidence="5" id="KW-1185">Reference proteome</keyword>
<sequence>MLSLVFAATSALIWGAGDFAGGKASQRTNSFGIALVAELAGIPLVLGWLLITSPGLPTVADLAWGAAAGVLGNAGLVVFYRGLAGGAMSIVAPLTATTTAAVPLLLGLVLDRRPSVLALGGAVLAVAAITLVSAGPSGGVKISRGLVVAALAAGVLFGGYFTLIAQTSHESGMWPLLSGRVVGAVGLLAAMRLMRLPLAMDRSSLGLASAAGAFDVTANAFYLMAVRDGMLSITAPIASLYPVSTVFLAMAVDRERMRPLQITGLGLAAAALVLTAA</sequence>
<feature type="domain" description="EamA" evidence="3">
    <location>
        <begin position="147"/>
        <end position="275"/>
    </location>
</feature>
<proteinExistence type="inferred from homology"/>
<feature type="domain" description="EamA" evidence="3">
    <location>
        <begin position="3"/>
        <end position="133"/>
    </location>
</feature>
<evidence type="ECO:0000313" key="4">
    <source>
        <dbReference type="EMBL" id="MFC5007054.1"/>
    </source>
</evidence>
<keyword evidence="2" id="KW-1133">Transmembrane helix</keyword>
<feature type="transmembrane region" description="Helical" evidence="2">
    <location>
        <begin position="231"/>
        <end position="252"/>
    </location>
</feature>
<evidence type="ECO:0000259" key="3">
    <source>
        <dbReference type="Pfam" id="PF00892"/>
    </source>
</evidence>
<keyword evidence="2" id="KW-0812">Transmembrane</keyword>
<feature type="transmembrane region" description="Helical" evidence="2">
    <location>
        <begin position="31"/>
        <end position="51"/>
    </location>
</feature>
<gene>
    <name evidence="4" type="ORF">ACFPIJ_55770</name>
</gene>
<accession>A0ABV9WFA6</accession>
<dbReference type="Proteomes" id="UP001595912">
    <property type="component" value="Unassembled WGS sequence"/>
</dbReference>
<feature type="transmembrane region" description="Helical" evidence="2">
    <location>
        <begin position="205"/>
        <end position="225"/>
    </location>
</feature>
<evidence type="ECO:0000256" key="2">
    <source>
        <dbReference type="SAM" id="Phobius"/>
    </source>
</evidence>
<name>A0ABV9WFA6_9ACTN</name>
<dbReference type="InterPro" id="IPR037185">
    <property type="entry name" value="EmrE-like"/>
</dbReference>
<protein>
    <submittedName>
        <fullName evidence="4">EamA family transporter</fullName>
    </submittedName>
</protein>
<dbReference type="InterPro" id="IPR000620">
    <property type="entry name" value="EamA_dom"/>
</dbReference>
<comment type="similarity">
    <text evidence="1">Belongs to the EamA transporter family.</text>
</comment>
<dbReference type="RefSeq" id="WP_380127686.1">
    <property type="nucleotide sequence ID" value="NZ_JBHSIU010000110.1"/>
</dbReference>
<reference evidence="5" key="1">
    <citation type="journal article" date="2019" name="Int. J. Syst. Evol. Microbiol.">
        <title>The Global Catalogue of Microorganisms (GCM) 10K type strain sequencing project: providing services to taxonomists for standard genome sequencing and annotation.</title>
        <authorList>
            <consortium name="The Broad Institute Genomics Platform"/>
            <consortium name="The Broad Institute Genome Sequencing Center for Infectious Disease"/>
            <person name="Wu L."/>
            <person name="Ma J."/>
        </authorList>
    </citation>
    <scope>NUCLEOTIDE SEQUENCE [LARGE SCALE GENOMIC DNA]</scope>
    <source>
        <strain evidence="5">CGMCC 4.7152</strain>
    </source>
</reference>
<dbReference type="SUPFAM" id="SSF103481">
    <property type="entry name" value="Multidrug resistance efflux transporter EmrE"/>
    <property type="match status" value="2"/>
</dbReference>
<feature type="transmembrane region" description="Helical" evidence="2">
    <location>
        <begin position="90"/>
        <end position="110"/>
    </location>
</feature>
<evidence type="ECO:0000313" key="5">
    <source>
        <dbReference type="Proteomes" id="UP001595912"/>
    </source>
</evidence>
<feature type="transmembrane region" description="Helical" evidence="2">
    <location>
        <begin position="172"/>
        <end position="193"/>
    </location>
</feature>
<feature type="transmembrane region" description="Helical" evidence="2">
    <location>
        <begin position="63"/>
        <end position="83"/>
    </location>
</feature>
<evidence type="ECO:0000256" key="1">
    <source>
        <dbReference type="ARBA" id="ARBA00007362"/>
    </source>
</evidence>
<keyword evidence="2" id="KW-0472">Membrane</keyword>
<dbReference type="Pfam" id="PF00892">
    <property type="entry name" value="EamA"/>
    <property type="match status" value="2"/>
</dbReference>
<comment type="caution">
    <text evidence="4">The sequence shown here is derived from an EMBL/GenBank/DDBJ whole genome shotgun (WGS) entry which is preliminary data.</text>
</comment>
<dbReference type="EMBL" id="JBHSIU010000110">
    <property type="protein sequence ID" value="MFC5007054.1"/>
    <property type="molecule type" value="Genomic_DNA"/>
</dbReference>
<feature type="transmembrane region" description="Helical" evidence="2">
    <location>
        <begin position="116"/>
        <end position="134"/>
    </location>
</feature>
<feature type="transmembrane region" description="Helical" evidence="2">
    <location>
        <begin position="146"/>
        <end position="166"/>
    </location>
</feature>